<protein>
    <submittedName>
        <fullName evidence="2">Membrane protein</fullName>
    </submittedName>
</protein>
<name>A0A2D0L2T5_9GAMM</name>
<accession>A0A2D0L2T5</accession>
<reference evidence="2 3" key="1">
    <citation type="journal article" date="2017" name="Nat. Microbiol.">
        <title>Natural product diversity associated with the nematode symbionts Photorhabdus and Xenorhabdus.</title>
        <authorList>
            <person name="Tobias N.J."/>
            <person name="Wolff H."/>
            <person name="Djahanschiri B."/>
            <person name="Grundmann F."/>
            <person name="Kronenwerth M."/>
            <person name="Shi Y.M."/>
            <person name="Simonyi S."/>
            <person name="Grun P."/>
            <person name="Shapiro-Ilan D."/>
            <person name="Pidot S.J."/>
            <person name="Stinear T.P."/>
            <person name="Ebersberger I."/>
            <person name="Bode H.B."/>
        </authorList>
    </citation>
    <scope>NUCLEOTIDE SEQUENCE [LARGE SCALE GENOMIC DNA]</scope>
    <source>
        <strain evidence="2 3">DSM 17907</strain>
    </source>
</reference>
<keyword evidence="1" id="KW-0812">Transmembrane</keyword>
<feature type="transmembrane region" description="Helical" evidence="1">
    <location>
        <begin position="62"/>
        <end position="84"/>
    </location>
</feature>
<dbReference type="Pfam" id="PF06836">
    <property type="entry name" value="DUF1240"/>
    <property type="match status" value="1"/>
</dbReference>
<evidence type="ECO:0000313" key="2">
    <source>
        <dbReference type="EMBL" id="PHM69994.1"/>
    </source>
</evidence>
<organism evidence="2 3">
    <name type="scientific">Xenorhabdus kozodoii</name>
    <dbReference type="NCBI Taxonomy" id="351676"/>
    <lineage>
        <taxon>Bacteria</taxon>
        <taxon>Pseudomonadati</taxon>
        <taxon>Pseudomonadota</taxon>
        <taxon>Gammaproteobacteria</taxon>
        <taxon>Enterobacterales</taxon>
        <taxon>Morganellaceae</taxon>
        <taxon>Xenorhabdus</taxon>
    </lineage>
</organism>
<keyword evidence="1" id="KW-1133">Transmembrane helix</keyword>
<sequence length="147" mass="17707">MPNKIENKNEKPVIFSLWRRIFYISILMLIMLSMFSVVFFSWRDFISLINLNDRVYFSWRVFFISFGFPISIHMLYSLMIACFLDKPRPYQGRMVNFLVWLFFLAFIFSIPVSLYVDNKLKYFGYVTCSKKSLIAPNEYVRNINLCH</sequence>
<feature type="transmembrane region" description="Helical" evidence="1">
    <location>
        <begin position="96"/>
        <end position="116"/>
    </location>
</feature>
<dbReference type="EMBL" id="NJCX01000028">
    <property type="protein sequence ID" value="PHM69994.1"/>
    <property type="molecule type" value="Genomic_DNA"/>
</dbReference>
<keyword evidence="3" id="KW-1185">Reference proteome</keyword>
<dbReference type="OrthoDB" id="6444833at2"/>
<gene>
    <name evidence="2" type="ORF">Xkoz_03260</name>
</gene>
<evidence type="ECO:0000313" key="3">
    <source>
        <dbReference type="Proteomes" id="UP000221101"/>
    </source>
</evidence>
<dbReference type="AlphaFoldDB" id="A0A2D0L2T5"/>
<keyword evidence="1" id="KW-0472">Membrane</keyword>
<dbReference type="InterPro" id="IPR010665">
    <property type="entry name" value="DUF1240"/>
</dbReference>
<feature type="transmembrane region" description="Helical" evidence="1">
    <location>
        <begin position="21"/>
        <end position="42"/>
    </location>
</feature>
<evidence type="ECO:0000256" key="1">
    <source>
        <dbReference type="SAM" id="Phobius"/>
    </source>
</evidence>
<proteinExistence type="predicted"/>
<comment type="caution">
    <text evidence="2">The sequence shown here is derived from an EMBL/GenBank/DDBJ whole genome shotgun (WGS) entry which is preliminary data.</text>
</comment>
<dbReference type="Proteomes" id="UP000221101">
    <property type="component" value="Unassembled WGS sequence"/>
</dbReference>
<dbReference type="RefSeq" id="WP_099143083.1">
    <property type="nucleotide sequence ID" value="NZ_CAWNOR010000062.1"/>
</dbReference>